<gene>
    <name evidence="3" type="ORF">SARC_04565</name>
</gene>
<dbReference type="EMBL" id="KQ241857">
    <property type="protein sequence ID" value="KNC83179.1"/>
    <property type="molecule type" value="Genomic_DNA"/>
</dbReference>
<name>A0A0L0G2V5_9EUKA</name>
<dbReference type="GO" id="GO:0016020">
    <property type="term" value="C:membrane"/>
    <property type="evidence" value="ECO:0007669"/>
    <property type="project" value="TreeGrafter"/>
</dbReference>
<protein>
    <submittedName>
        <fullName evidence="3">Uncharacterized protein</fullName>
    </submittedName>
</protein>
<dbReference type="GO" id="GO:0006886">
    <property type="term" value="P:intracellular protein transport"/>
    <property type="evidence" value="ECO:0007669"/>
    <property type="project" value="UniProtKB-UniRule"/>
</dbReference>
<evidence type="ECO:0000313" key="4">
    <source>
        <dbReference type="Proteomes" id="UP000054560"/>
    </source>
</evidence>
<dbReference type="InterPro" id="IPR032914">
    <property type="entry name" value="Vam6/VPS39/TRAP1"/>
</dbReference>
<dbReference type="OrthoDB" id="5325112at2759"/>
<dbReference type="eggNOG" id="KOG2063">
    <property type="taxonomic scope" value="Eukaryota"/>
</dbReference>
<dbReference type="GO" id="GO:0005737">
    <property type="term" value="C:cytoplasm"/>
    <property type="evidence" value="ECO:0007669"/>
    <property type="project" value="TreeGrafter"/>
</dbReference>
<accession>A0A0L0G2V5</accession>
<dbReference type="InterPro" id="IPR000547">
    <property type="entry name" value="Clathrin_H-chain/VPS_repeat"/>
</dbReference>
<dbReference type="RefSeq" id="XP_014157081.1">
    <property type="nucleotide sequence ID" value="XM_014301606.1"/>
</dbReference>
<dbReference type="GeneID" id="25905069"/>
<evidence type="ECO:0000256" key="1">
    <source>
        <dbReference type="PROSITE-ProRule" id="PRU01006"/>
    </source>
</evidence>
<dbReference type="PROSITE" id="PS50236">
    <property type="entry name" value="CHCR"/>
    <property type="match status" value="1"/>
</dbReference>
<dbReference type="PANTHER" id="PTHR12894:SF27">
    <property type="entry name" value="TRANSFORMING GROWTH FACTOR-BETA RECEPTOR-ASSOCIATED PROTEIN 1"/>
    <property type="match status" value="1"/>
</dbReference>
<dbReference type="PANTHER" id="PTHR12894">
    <property type="entry name" value="CNH DOMAIN CONTAINING"/>
    <property type="match status" value="1"/>
</dbReference>
<dbReference type="Proteomes" id="UP000054560">
    <property type="component" value="Unassembled WGS sequence"/>
</dbReference>
<organism evidence="3 4">
    <name type="scientific">Sphaeroforma arctica JP610</name>
    <dbReference type="NCBI Taxonomy" id="667725"/>
    <lineage>
        <taxon>Eukaryota</taxon>
        <taxon>Ichthyosporea</taxon>
        <taxon>Ichthyophonida</taxon>
        <taxon>Sphaeroforma</taxon>
    </lineage>
</organism>
<sequence length="259" mass="29480">TWPRYHNQLAAIYVDQLKALWPEFRTSGLKTDHEASAVRHSLCEFLEFSELYNAETLLADPIFKELLDERAILLGRVGRHEDVLKIYAYRLKDTEKAVAYCTKLYKNGGTQAYLSLLKILVSPNDTDTSDNEPDEDTGESEHTQALDLHLHPGLDVDHGDVPVAEGVSGDVFRQRVPMIEPALKLLTEHGDKIDTIEALNALPRDCQLSSVYPFLNTMMQSTAKRWRMNLLIKNLAKSLHLKVKMFNHTHTHTTHKHSI</sequence>
<feature type="region of interest" description="Disordered" evidence="2">
    <location>
        <begin position="124"/>
        <end position="143"/>
    </location>
</feature>
<evidence type="ECO:0000313" key="3">
    <source>
        <dbReference type="EMBL" id="KNC83179.1"/>
    </source>
</evidence>
<feature type="compositionally biased region" description="Acidic residues" evidence="2">
    <location>
        <begin position="127"/>
        <end position="138"/>
    </location>
</feature>
<reference evidence="3 4" key="1">
    <citation type="submission" date="2011-02" db="EMBL/GenBank/DDBJ databases">
        <title>The Genome Sequence of Sphaeroforma arctica JP610.</title>
        <authorList>
            <consortium name="The Broad Institute Genome Sequencing Platform"/>
            <person name="Russ C."/>
            <person name="Cuomo C."/>
            <person name="Young S.K."/>
            <person name="Zeng Q."/>
            <person name="Gargeya S."/>
            <person name="Alvarado L."/>
            <person name="Berlin A."/>
            <person name="Chapman S.B."/>
            <person name="Chen Z."/>
            <person name="Freedman E."/>
            <person name="Gellesch M."/>
            <person name="Goldberg J."/>
            <person name="Griggs A."/>
            <person name="Gujja S."/>
            <person name="Heilman E."/>
            <person name="Heiman D."/>
            <person name="Howarth C."/>
            <person name="Mehta T."/>
            <person name="Neiman D."/>
            <person name="Pearson M."/>
            <person name="Roberts A."/>
            <person name="Saif S."/>
            <person name="Shea T."/>
            <person name="Shenoy N."/>
            <person name="Sisk P."/>
            <person name="Stolte C."/>
            <person name="Sykes S."/>
            <person name="White J."/>
            <person name="Yandava C."/>
            <person name="Burger G."/>
            <person name="Gray M.W."/>
            <person name="Holland P.W.H."/>
            <person name="King N."/>
            <person name="Lang F.B.F."/>
            <person name="Roger A.J."/>
            <person name="Ruiz-Trillo I."/>
            <person name="Haas B."/>
            <person name="Nusbaum C."/>
            <person name="Birren B."/>
        </authorList>
    </citation>
    <scope>NUCLEOTIDE SEQUENCE [LARGE SCALE GENOMIC DNA]</scope>
    <source>
        <strain evidence="3 4">JP610</strain>
    </source>
</reference>
<evidence type="ECO:0000256" key="2">
    <source>
        <dbReference type="SAM" id="MobiDB-lite"/>
    </source>
</evidence>
<dbReference type="GO" id="GO:0006914">
    <property type="term" value="P:autophagy"/>
    <property type="evidence" value="ECO:0007669"/>
    <property type="project" value="TreeGrafter"/>
</dbReference>
<keyword evidence="4" id="KW-1185">Reference proteome</keyword>
<feature type="non-terminal residue" evidence="3">
    <location>
        <position position="1"/>
    </location>
</feature>
<feature type="repeat" description="CHCR" evidence="1">
    <location>
        <begin position="1"/>
        <end position="128"/>
    </location>
</feature>
<dbReference type="GO" id="GO:0034058">
    <property type="term" value="P:endosomal vesicle fusion"/>
    <property type="evidence" value="ECO:0007669"/>
    <property type="project" value="TreeGrafter"/>
</dbReference>
<dbReference type="STRING" id="667725.A0A0L0G2V5"/>
<dbReference type="AlphaFoldDB" id="A0A0L0G2V5"/>
<proteinExistence type="predicted"/>